<evidence type="ECO:0000313" key="2">
    <source>
        <dbReference type="EMBL" id="ANU12840.1"/>
    </source>
</evidence>
<dbReference type="InterPro" id="IPR012334">
    <property type="entry name" value="Pectin_lyas_fold"/>
</dbReference>
<dbReference type="SUPFAM" id="SSF51126">
    <property type="entry name" value="Pectin lyase-like"/>
    <property type="match status" value="1"/>
</dbReference>
<dbReference type="STRING" id="1215089.BBI08_02830"/>
<dbReference type="Proteomes" id="UP000092687">
    <property type="component" value="Chromosome"/>
</dbReference>
<dbReference type="InterPro" id="IPR024535">
    <property type="entry name" value="RHGA/B-epi-like_pectate_lyase"/>
</dbReference>
<accession>A0A1C7DML9</accession>
<dbReference type="InterPro" id="IPR011050">
    <property type="entry name" value="Pectin_lyase_fold/virulence"/>
</dbReference>
<dbReference type="Pfam" id="PF12708">
    <property type="entry name" value="Pect-lyase_RHGA_epim"/>
    <property type="match status" value="1"/>
</dbReference>
<evidence type="ECO:0000259" key="1">
    <source>
        <dbReference type="Pfam" id="PF12708"/>
    </source>
</evidence>
<name>A0A1C7DML9_9BACL</name>
<proteinExistence type="predicted"/>
<dbReference type="GO" id="GO:0016829">
    <property type="term" value="F:lyase activity"/>
    <property type="evidence" value="ECO:0007669"/>
    <property type="project" value="UniProtKB-KW"/>
</dbReference>
<keyword evidence="2" id="KW-0456">Lyase</keyword>
<reference evidence="2" key="1">
    <citation type="submission" date="2016-10" db="EMBL/GenBank/DDBJ databases">
        <authorList>
            <person name="de Groot N.N."/>
        </authorList>
    </citation>
    <scope>NUCLEOTIDE SEQUENCE</scope>
    <source>
        <strain evidence="2">DSM 24743</strain>
    </source>
</reference>
<protein>
    <submittedName>
        <fullName evidence="2">Pectate lyase</fullName>
    </submittedName>
</protein>
<feature type="domain" description="Rhamnogalacturonase A/B/Epimerase-like pectate lyase" evidence="1">
    <location>
        <begin position="110"/>
        <end position="340"/>
    </location>
</feature>
<dbReference type="KEGG" id="phc:BBI08_02830"/>
<evidence type="ECO:0000313" key="3">
    <source>
        <dbReference type="Proteomes" id="UP000092687"/>
    </source>
</evidence>
<gene>
    <name evidence="2" type="ORF">BBI08_02830</name>
</gene>
<keyword evidence="3" id="KW-1185">Reference proteome</keyword>
<sequence>MMKLEKNHDPHLNAAWIDQFLDNRTPLKEITYETEKYFKAIKKDFATSKYSRQKKTMVQRIWSLFSETFTIEDEHHFNSVVSGNELFPSWKERLDQEYRKLESTITDRVTVTDFGAMGDGMTDSTAAFYRAFGNGAVEVKVPAGVYIVKGLRIPSWTRLIGAGKGKTIIKLHPDAPRRARLLTNRNYIKGNRNISVEHLTLDWHVERLGDIEKTSTGNNYSSCLTYSNLTYGWVKDVEGLNPGLHCFDITAPLYNYAGDGLRGKNGSQFVWLDGVSGSGFGDDGVTTHHSDYIFVSNSHFSDPSGRAHKKGFSNSNGFEVDDGSRHVWLVNNSSARCFGGVEIKAHEDSSAATGVHISGHLSVHDNRSFNFRHIGHHKKDDPQSLSAFNIRAQKLVSIEPTETALYKSSSPRCLVVSGYRNVAINRFLFSGDPNYDYKNKPAVAIQYRATCVSLTNGVIENFTTANADVSIAGGEQSANSVRVKNLLSIASAKEAVLVGEESGLVHLEEIRKRSNLFL</sequence>
<dbReference type="AlphaFoldDB" id="A0A1C7DML9"/>
<dbReference type="Gene3D" id="2.160.20.10">
    <property type="entry name" value="Single-stranded right-handed beta-helix, Pectin lyase-like"/>
    <property type="match status" value="1"/>
</dbReference>
<organism evidence="2 3">
    <name type="scientific">Planococcus halocryophilus</name>
    <dbReference type="NCBI Taxonomy" id="1215089"/>
    <lineage>
        <taxon>Bacteria</taxon>
        <taxon>Bacillati</taxon>
        <taxon>Bacillota</taxon>
        <taxon>Bacilli</taxon>
        <taxon>Bacillales</taxon>
        <taxon>Caryophanaceae</taxon>
        <taxon>Planococcus</taxon>
    </lineage>
</organism>
<dbReference type="EMBL" id="CP016537">
    <property type="protein sequence ID" value="ANU12840.1"/>
    <property type="molecule type" value="Genomic_DNA"/>
</dbReference>
<dbReference type="RefSeq" id="WP_008498945.1">
    <property type="nucleotide sequence ID" value="NZ_CP016537.2"/>
</dbReference>